<proteinExistence type="predicted"/>
<evidence type="ECO:0000256" key="1">
    <source>
        <dbReference type="SAM" id="MobiDB-lite"/>
    </source>
</evidence>
<dbReference type="EMBL" id="CP003969">
    <property type="protein sequence ID" value="AGP39751.1"/>
    <property type="molecule type" value="Genomic_DNA"/>
</dbReference>
<dbReference type="KEGG" id="scu:SCE1572_37825"/>
<dbReference type="PATRIC" id="fig|1254432.3.peg.8571"/>
<name>S4Y5L0_SORCE</name>
<dbReference type="Proteomes" id="UP000014803">
    <property type="component" value="Chromosome"/>
</dbReference>
<keyword evidence="3" id="KW-0732">Signal</keyword>
<feature type="chain" id="PRO_5004526049" description="PEGA domain-containing protein" evidence="3">
    <location>
        <begin position="28"/>
        <end position="335"/>
    </location>
</feature>
<evidence type="ECO:0000313" key="5">
    <source>
        <dbReference type="Proteomes" id="UP000014803"/>
    </source>
</evidence>
<sequence length="335" mass="34846">MNITVSRALARSLIPVALVLMPSAGRADSTAGHDDGTTSGPESRLQRSADRAVAEGHLAEARDMWLQLWQVGPSERAACNVGQLSLRIGDMPRAAEFLTICLERAPAPAAPGERERHQSRALDLARAKQAVGALTFAVPPGAELSIDDRPVGRAPLGREVFVAPGSHRVRVALGSAATEAIVEARAGEARQVVVDVALAARAGATTATPRPLPPAPTAPTAPTPGPAMGLVVLGGVTSAGCVTLGAVLLARAGENERNFNDLIERNHGGYRIAGLELQRAQRAYAAMDRAEQRAAVALAAGAILATGTLIYALFPRNQGPRLIAAGTQLHLEATW</sequence>
<dbReference type="AlphaFoldDB" id="S4Y5L0"/>
<keyword evidence="2" id="KW-0472">Membrane</keyword>
<protein>
    <recommendedName>
        <fullName evidence="6">PEGA domain-containing protein</fullName>
    </recommendedName>
</protein>
<feature type="signal peptide" evidence="3">
    <location>
        <begin position="1"/>
        <end position="27"/>
    </location>
</feature>
<evidence type="ECO:0000256" key="3">
    <source>
        <dbReference type="SAM" id="SignalP"/>
    </source>
</evidence>
<evidence type="ECO:0000313" key="4">
    <source>
        <dbReference type="EMBL" id="AGP39751.1"/>
    </source>
</evidence>
<evidence type="ECO:0000256" key="2">
    <source>
        <dbReference type="SAM" id="Phobius"/>
    </source>
</evidence>
<gene>
    <name evidence="4" type="ORF">SCE1572_37825</name>
</gene>
<dbReference type="STRING" id="1254432.SCE1572_37825"/>
<keyword evidence="2" id="KW-1133">Transmembrane helix</keyword>
<feature type="region of interest" description="Disordered" evidence="1">
    <location>
        <begin position="26"/>
        <end position="48"/>
    </location>
</feature>
<accession>S4Y5L0</accession>
<reference evidence="4 5" key="1">
    <citation type="journal article" date="2013" name="Sci. Rep.">
        <title>Extraordinary expansion of a Sorangium cellulosum genome from an alkaline milieu.</title>
        <authorList>
            <person name="Han K."/>
            <person name="Li Z.F."/>
            <person name="Peng R."/>
            <person name="Zhu L.P."/>
            <person name="Zhou T."/>
            <person name="Wang L.G."/>
            <person name="Li S.G."/>
            <person name="Zhang X.B."/>
            <person name="Hu W."/>
            <person name="Wu Z.H."/>
            <person name="Qin N."/>
            <person name="Li Y.Z."/>
        </authorList>
    </citation>
    <scope>NUCLEOTIDE SEQUENCE [LARGE SCALE GENOMIC DNA]</scope>
    <source>
        <strain evidence="4 5">So0157-2</strain>
    </source>
</reference>
<feature type="transmembrane region" description="Helical" evidence="2">
    <location>
        <begin position="294"/>
        <end position="314"/>
    </location>
</feature>
<feature type="transmembrane region" description="Helical" evidence="2">
    <location>
        <begin position="227"/>
        <end position="250"/>
    </location>
</feature>
<keyword evidence="2" id="KW-0812">Transmembrane</keyword>
<organism evidence="4 5">
    <name type="scientific">Sorangium cellulosum So0157-2</name>
    <dbReference type="NCBI Taxonomy" id="1254432"/>
    <lineage>
        <taxon>Bacteria</taxon>
        <taxon>Pseudomonadati</taxon>
        <taxon>Myxococcota</taxon>
        <taxon>Polyangia</taxon>
        <taxon>Polyangiales</taxon>
        <taxon>Polyangiaceae</taxon>
        <taxon>Sorangium</taxon>
    </lineage>
</organism>
<evidence type="ECO:0008006" key="6">
    <source>
        <dbReference type="Google" id="ProtNLM"/>
    </source>
</evidence>
<dbReference type="eggNOG" id="COG0457">
    <property type="taxonomic scope" value="Bacteria"/>
</dbReference>
<dbReference type="HOGENOM" id="CLU_054949_0_0_7"/>